<sequence>MDLIRRLERALAVAARAPLFTPTRLNFDMTDVENPSWAIIPTRPGPSLRNNTMAHVSTPAPASDPNSHAPSPSTVAAMAKTTAFLAGISLDSRSPLISNVRTEASIGLQPAPAAGVTPSVQRSSRLAREPINLIVQPSEKGEILTMKRRLLGAGANNNNDIDDARRELDRFFNDVVDVKNFPAFRDLFPAARELSDEELLSAARQAAMIGIAPWTPQRGRATPQNGTFAADASELGPPHRFPRAPFPIERAINCQPRGRNPRHGADAPALAWVETQIQGRKRQWAGGGDGVRLHVTSTAKFAVVIVVAREEEEVGRSQAGSYRTLHCHSHSRDGRSHAHPTSPRTMLLHVSAPARTRHLPRSFPSSSSPPPYIADRDRPLAISSKSKSSIACAHNSSNTSCRKIQAALESQAEPTKDPQDTYGMGNLVSQCFTSGGGAAGERPLVVAKDGSRKWVEENTGVAELMIEAPGHVVARASDVMTKDRRVRAMAADELLRAGEAYLLVPAGRAGARLGDREVEAIGMLVSGKKKKSRKSSRHGGGKRVFPAAAEVVDVEDAVVEGKEKENALCAGKWAQDHHGPKPIQWRPALDTIYEA</sequence>
<gene>
    <name evidence="2" type="ORF">HU200_056767</name>
</gene>
<dbReference type="OrthoDB" id="777898at2759"/>
<dbReference type="Proteomes" id="UP000636709">
    <property type="component" value="Unassembled WGS sequence"/>
</dbReference>
<evidence type="ECO:0000313" key="3">
    <source>
        <dbReference type="Proteomes" id="UP000636709"/>
    </source>
</evidence>
<comment type="caution">
    <text evidence="2">The sequence shown here is derived from an EMBL/GenBank/DDBJ whole genome shotgun (WGS) entry which is preliminary data.</text>
</comment>
<organism evidence="2 3">
    <name type="scientific">Digitaria exilis</name>
    <dbReference type="NCBI Taxonomy" id="1010633"/>
    <lineage>
        <taxon>Eukaryota</taxon>
        <taxon>Viridiplantae</taxon>
        <taxon>Streptophyta</taxon>
        <taxon>Embryophyta</taxon>
        <taxon>Tracheophyta</taxon>
        <taxon>Spermatophyta</taxon>
        <taxon>Magnoliopsida</taxon>
        <taxon>Liliopsida</taxon>
        <taxon>Poales</taxon>
        <taxon>Poaceae</taxon>
        <taxon>PACMAD clade</taxon>
        <taxon>Panicoideae</taxon>
        <taxon>Panicodae</taxon>
        <taxon>Paniceae</taxon>
        <taxon>Anthephorinae</taxon>
        <taxon>Digitaria</taxon>
    </lineage>
</organism>
<feature type="compositionally biased region" description="Polar residues" evidence="1">
    <location>
        <begin position="64"/>
        <end position="73"/>
    </location>
</feature>
<feature type="region of interest" description="Disordered" evidence="1">
    <location>
        <begin position="313"/>
        <end position="342"/>
    </location>
</feature>
<dbReference type="AlphaFoldDB" id="A0A835ACD0"/>
<reference evidence="2" key="1">
    <citation type="submission" date="2020-07" db="EMBL/GenBank/DDBJ databases">
        <title>Genome sequence and genetic diversity analysis of an under-domesticated orphan crop, white fonio (Digitaria exilis).</title>
        <authorList>
            <person name="Bennetzen J.L."/>
            <person name="Chen S."/>
            <person name="Ma X."/>
            <person name="Wang X."/>
            <person name="Yssel A.E.J."/>
            <person name="Chaluvadi S.R."/>
            <person name="Johnson M."/>
            <person name="Gangashetty P."/>
            <person name="Hamidou F."/>
            <person name="Sanogo M.D."/>
            <person name="Zwaenepoel A."/>
            <person name="Wallace J."/>
            <person name="Van De Peer Y."/>
            <person name="Van Deynze A."/>
        </authorList>
    </citation>
    <scope>NUCLEOTIDE SEQUENCE</scope>
    <source>
        <tissue evidence="2">Leaves</tissue>
    </source>
</reference>
<feature type="region of interest" description="Disordered" evidence="1">
    <location>
        <begin position="54"/>
        <end position="73"/>
    </location>
</feature>
<evidence type="ECO:0000313" key="2">
    <source>
        <dbReference type="EMBL" id="KAF8661812.1"/>
    </source>
</evidence>
<name>A0A835ACD0_9POAL</name>
<evidence type="ECO:0000256" key="1">
    <source>
        <dbReference type="SAM" id="MobiDB-lite"/>
    </source>
</evidence>
<dbReference type="PANTHER" id="PTHR33052">
    <property type="entry name" value="DUF4228 DOMAIN PROTEIN-RELATED"/>
    <property type="match status" value="1"/>
</dbReference>
<dbReference type="EMBL" id="JACEFO010002392">
    <property type="protein sequence ID" value="KAF8661812.1"/>
    <property type="molecule type" value="Genomic_DNA"/>
</dbReference>
<dbReference type="InterPro" id="IPR025322">
    <property type="entry name" value="PADRE_dom"/>
</dbReference>
<proteinExistence type="predicted"/>
<dbReference type="Pfam" id="PF14009">
    <property type="entry name" value="PADRE"/>
    <property type="match status" value="1"/>
</dbReference>
<keyword evidence="3" id="KW-1185">Reference proteome</keyword>
<accession>A0A835ACD0</accession>
<protein>
    <submittedName>
        <fullName evidence="2">Uncharacterized protein</fullName>
    </submittedName>
</protein>